<evidence type="ECO:0000313" key="1">
    <source>
        <dbReference type="EMBL" id="SDN74100.1"/>
    </source>
</evidence>
<dbReference type="AlphaFoldDB" id="A0A4R8V096"/>
<dbReference type="EMBL" id="SOFD01000029">
    <property type="protein sequence ID" value="TFB75547.1"/>
    <property type="molecule type" value="Genomic_DNA"/>
</dbReference>
<evidence type="ECO:0000313" key="3">
    <source>
        <dbReference type="Proteomes" id="UP000199639"/>
    </source>
</evidence>
<dbReference type="RefSeq" id="WP_092340846.1">
    <property type="nucleotide sequence ID" value="NZ_FNIB01000007.1"/>
</dbReference>
<reference evidence="1 3" key="1">
    <citation type="submission" date="2016-10" db="EMBL/GenBank/DDBJ databases">
        <authorList>
            <person name="Varghese N."/>
            <person name="Submissions S."/>
        </authorList>
    </citation>
    <scope>NUCLEOTIDE SEQUENCE [LARGE SCALE GENOMIC DNA]</scope>
    <source>
        <strain evidence="1 3">CGMCC 1.11215</strain>
    </source>
</reference>
<name>A0A4R8V096_9MICO</name>
<reference evidence="2 4" key="2">
    <citation type="submission" date="2019-03" db="EMBL/GenBank/DDBJ databases">
        <title>Genomics of glacier-inhabiting Cryobacterium strains.</title>
        <authorList>
            <person name="Liu Q."/>
            <person name="Xin Y.-H."/>
        </authorList>
    </citation>
    <scope>NUCLEOTIDE SEQUENCE [LARGE SCALE GENOMIC DNA]</scope>
    <source>
        <strain evidence="2 4">Hh8</strain>
    </source>
</reference>
<evidence type="ECO:0000313" key="4">
    <source>
        <dbReference type="Proteomes" id="UP000298252"/>
    </source>
</evidence>
<protein>
    <submittedName>
        <fullName evidence="1">Uncharacterized protein</fullName>
    </submittedName>
</protein>
<dbReference type="EMBL" id="FNIB01000007">
    <property type="protein sequence ID" value="SDN74100.1"/>
    <property type="molecule type" value="Genomic_DNA"/>
</dbReference>
<dbReference type="Proteomes" id="UP000199639">
    <property type="component" value="Unassembled WGS sequence"/>
</dbReference>
<keyword evidence="4" id="KW-1185">Reference proteome</keyword>
<dbReference type="Proteomes" id="UP000298252">
    <property type="component" value="Unassembled WGS sequence"/>
</dbReference>
<organism evidence="1 3">
    <name type="scientific">Cryobacterium flavum</name>
    <dbReference type="NCBI Taxonomy" id="1424659"/>
    <lineage>
        <taxon>Bacteria</taxon>
        <taxon>Bacillati</taxon>
        <taxon>Actinomycetota</taxon>
        <taxon>Actinomycetes</taxon>
        <taxon>Micrococcales</taxon>
        <taxon>Microbacteriaceae</taxon>
        <taxon>Cryobacterium</taxon>
    </lineage>
</organism>
<gene>
    <name evidence="2" type="ORF">E3O21_12010</name>
    <name evidence="1" type="ORF">SAMN05216368_10753</name>
</gene>
<sequence>MSLSVNSAPSIAGLALSRTSAPRATEEQPGDKLMSLLTASDREVVYQATGRRVDDSSKIVSMFAVEIALDRQSGYLFAGQEISPAYLQLLATKYAGDEYSQSFGVAIDNALSYLTGQAPQAALDVTA</sequence>
<evidence type="ECO:0000313" key="2">
    <source>
        <dbReference type="EMBL" id="TFB75547.1"/>
    </source>
</evidence>
<proteinExistence type="predicted"/>
<accession>A0A4R8V096</accession>